<evidence type="ECO:0000313" key="1">
    <source>
        <dbReference type="EMBL" id="PWK91800.1"/>
    </source>
</evidence>
<comment type="caution">
    <text evidence="1">The sequence shown here is derived from an EMBL/GenBank/DDBJ whole genome shotgun (WGS) entry which is preliminary data.</text>
</comment>
<evidence type="ECO:0000313" key="2">
    <source>
        <dbReference type="Proteomes" id="UP000246005"/>
    </source>
</evidence>
<dbReference type="InterPro" id="IPR011990">
    <property type="entry name" value="TPR-like_helical_dom_sf"/>
</dbReference>
<dbReference type="Proteomes" id="UP000246005">
    <property type="component" value="Unassembled WGS sequence"/>
</dbReference>
<name>A0A316IGB8_9PSEU</name>
<proteinExistence type="predicted"/>
<dbReference type="AlphaFoldDB" id="A0A316IGB8"/>
<dbReference type="Gene3D" id="1.25.40.10">
    <property type="entry name" value="Tetratricopeptide repeat domain"/>
    <property type="match status" value="1"/>
</dbReference>
<evidence type="ECO:0008006" key="3">
    <source>
        <dbReference type="Google" id="ProtNLM"/>
    </source>
</evidence>
<protein>
    <recommendedName>
        <fullName evidence="3">Tetratricopeptide repeat-containing protein</fullName>
    </recommendedName>
</protein>
<sequence>MAESGDDIPDERALSHIGLGDVHAALGDHGQAAEHWRRALAIYRRLGMPQADAVAAKLAVSPPSTDGASQDCAPPSCG</sequence>
<dbReference type="EMBL" id="QGHB01000001">
    <property type="protein sequence ID" value="PWK91800.1"/>
    <property type="molecule type" value="Genomic_DNA"/>
</dbReference>
<accession>A0A316IGB8</accession>
<gene>
    <name evidence="1" type="ORF">C8D88_1011839</name>
</gene>
<organism evidence="1 2">
    <name type="scientific">Lentzea atacamensis</name>
    <dbReference type="NCBI Taxonomy" id="531938"/>
    <lineage>
        <taxon>Bacteria</taxon>
        <taxon>Bacillati</taxon>
        <taxon>Actinomycetota</taxon>
        <taxon>Actinomycetes</taxon>
        <taxon>Pseudonocardiales</taxon>
        <taxon>Pseudonocardiaceae</taxon>
        <taxon>Lentzea</taxon>
    </lineage>
</organism>
<reference evidence="1 2" key="1">
    <citation type="submission" date="2018-05" db="EMBL/GenBank/DDBJ databases">
        <title>Genomic Encyclopedia of Type Strains, Phase IV (KMG-IV): sequencing the most valuable type-strain genomes for metagenomic binning, comparative biology and taxonomic classification.</title>
        <authorList>
            <person name="Goeker M."/>
        </authorList>
    </citation>
    <scope>NUCLEOTIDE SEQUENCE [LARGE SCALE GENOMIC DNA]</scope>
    <source>
        <strain evidence="1 2">DSM 45480</strain>
    </source>
</reference>
<dbReference type="SUPFAM" id="SSF48452">
    <property type="entry name" value="TPR-like"/>
    <property type="match status" value="1"/>
</dbReference>